<evidence type="ECO:0000259" key="4">
    <source>
        <dbReference type="Pfam" id="PF13192"/>
    </source>
</evidence>
<dbReference type="SUPFAM" id="SSF52833">
    <property type="entry name" value="Thioredoxin-like"/>
    <property type="match status" value="2"/>
</dbReference>
<name>A0AB35UN43_9FIRM</name>
<dbReference type="GO" id="GO:0016491">
    <property type="term" value="F:oxidoreductase activity"/>
    <property type="evidence" value="ECO:0007669"/>
    <property type="project" value="UniProtKB-KW"/>
</dbReference>
<dbReference type="Gene3D" id="3.40.30.80">
    <property type="match status" value="1"/>
</dbReference>
<dbReference type="InterPro" id="IPR012336">
    <property type="entry name" value="Thioredoxin-like_fold"/>
</dbReference>
<comment type="caution">
    <text evidence="5">The sequence shown here is derived from an EMBL/GenBank/DDBJ whole genome shotgun (WGS) entry which is preliminary data.</text>
</comment>
<evidence type="ECO:0000256" key="2">
    <source>
        <dbReference type="ARBA" id="ARBA00023002"/>
    </source>
</evidence>
<dbReference type="PRINTS" id="PR00368">
    <property type="entry name" value="FADPNR"/>
</dbReference>
<dbReference type="Gene3D" id="3.50.50.60">
    <property type="entry name" value="FAD/NAD(P)-binding domain"/>
    <property type="match status" value="2"/>
</dbReference>
<gene>
    <name evidence="5" type="ORF">MQE39_08725</name>
</gene>
<evidence type="ECO:0000313" key="6">
    <source>
        <dbReference type="Proteomes" id="UP001276902"/>
    </source>
</evidence>
<reference evidence="5" key="1">
    <citation type="submission" date="2022-03" db="EMBL/GenBank/DDBJ databases">
        <title>First case of bacteraemia caused by Dielma fastidiosa in a patient hospitalised with diverticulitis.</title>
        <authorList>
            <person name="Forman-Ankjaer B."/>
            <person name="Hvid-Jensen F."/>
            <person name="Kobel C.M."/>
            <person name="Greve T."/>
        </authorList>
    </citation>
    <scope>NUCLEOTIDE SEQUENCE</scope>
    <source>
        <strain evidence="5">AUH_DF_2021</strain>
    </source>
</reference>
<organism evidence="5 6">
    <name type="scientific">Dielma fastidiosa</name>
    <dbReference type="NCBI Taxonomy" id="1034346"/>
    <lineage>
        <taxon>Bacteria</taxon>
        <taxon>Bacillati</taxon>
        <taxon>Bacillota</taxon>
        <taxon>Erysipelotrichia</taxon>
        <taxon>Erysipelotrichales</taxon>
        <taxon>Erysipelotrichaceae</taxon>
        <taxon>Dielma</taxon>
    </lineage>
</organism>
<dbReference type="SUPFAM" id="SSF51905">
    <property type="entry name" value="FAD/NAD(P)-binding domain"/>
    <property type="match status" value="1"/>
</dbReference>
<sequence>MNKAYDAIVVGGGPAGLSAAIYLARAKFSVLVLEKEKFGGQITITSEVVNYPGVIKTDGKKLTAEMREQASLFGAEFLLAEVEELQLEDEIKTVKTDKGNFQCAGIVLATGSSPRKLGFKGEKEFQGRGVAYCATCDGEFFTGSEVFVIGGGFAAAEEAIFLTKYARHVNIIVREPDFTCAKTIADKARANEHITVYTNTEIIEASGEGSLKKAVFINNETKETWTYEAKANESFGIFVFAGYEPANALFKDQVKLNEVGNVITDMNRKTSLDGVYAAGDICEKNLRQVVTAVSDGAIAATSLERVIEAVVEKHGLKTEKLKVKANTSADTVEAAASADSFISSDMTAQLKTLYQKLDKDVWISCYADESKFGLEMINFIDEFAQTSPHIKVTKQPLDAAHSQPCFVFCDADKQPLGLIYHAVPGGHEFTSFALAVYNAAGPKQPLDESLLEAIHKMTAKQNIKVMVSLSCTMCPEVVQSAQRIALENHHVDTEIYDLAHFPELKEKYKIMSVPCMVINDEKVHFGKKSLKDILELL</sequence>
<dbReference type="AlphaFoldDB" id="A0AB35UN43"/>
<dbReference type="InterPro" id="IPR050097">
    <property type="entry name" value="Ferredoxin-NADP_redctase_2"/>
</dbReference>
<evidence type="ECO:0000313" key="5">
    <source>
        <dbReference type="EMBL" id="MDY5168197.1"/>
    </source>
</evidence>
<dbReference type="Pfam" id="PF13192">
    <property type="entry name" value="Thioredoxin_3"/>
    <property type="match status" value="1"/>
</dbReference>
<dbReference type="EMBL" id="JALDAW010000013">
    <property type="protein sequence ID" value="MDY5168197.1"/>
    <property type="molecule type" value="Genomic_DNA"/>
</dbReference>
<feature type="domain" description="FAD/NAD(P)-binding" evidence="3">
    <location>
        <begin position="5"/>
        <end position="296"/>
    </location>
</feature>
<evidence type="ECO:0000256" key="1">
    <source>
        <dbReference type="ARBA" id="ARBA00022630"/>
    </source>
</evidence>
<dbReference type="RefSeq" id="WP_320883567.1">
    <property type="nucleotide sequence ID" value="NZ_BAABZA010000011.1"/>
</dbReference>
<protein>
    <submittedName>
        <fullName evidence="5">FAD-dependent oxidoreductase</fullName>
    </submittedName>
</protein>
<dbReference type="Pfam" id="PF07992">
    <property type="entry name" value="Pyr_redox_2"/>
    <property type="match status" value="1"/>
</dbReference>
<feature type="domain" description="Thioredoxin-like fold" evidence="4">
    <location>
        <begin position="462"/>
        <end position="535"/>
    </location>
</feature>
<dbReference type="Proteomes" id="UP001276902">
    <property type="component" value="Unassembled WGS sequence"/>
</dbReference>
<dbReference type="PROSITE" id="PS51354">
    <property type="entry name" value="GLUTAREDOXIN_2"/>
    <property type="match status" value="1"/>
</dbReference>
<dbReference type="InterPro" id="IPR036249">
    <property type="entry name" value="Thioredoxin-like_sf"/>
</dbReference>
<keyword evidence="2" id="KW-0560">Oxidoreductase</keyword>
<dbReference type="InterPro" id="IPR036188">
    <property type="entry name" value="FAD/NAD-bd_sf"/>
</dbReference>
<dbReference type="PANTHER" id="PTHR48105">
    <property type="entry name" value="THIOREDOXIN REDUCTASE 1-RELATED-RELATED"/>
    <property type="match status" value="1"/>
</dbReference>
<dbReference type="InterPro" id="IPR017561">
    <property type="entry name" value="AhpF_homologue_put"/>
</dbReference>
<accession>A0AB35UN43</accession>
<dbReference type="InterPro" id="IPR023753">
    <property type="entry name" value="FAD/NAD-binding_dom"/>
</dbReference>
<dbReference type="PRINTS" id="PR00469">
    <property type="entry name" value="PNDRDTASEII"/>
</dbReference>
<evidence type="ECO:0000259" key="3">
    <source>
        <dbReference type="Pfam" id="PF07992"/>
    </source>
</evidence>
<keyword evidence="1" id="KW-0285">Flavoprotein</keyword>
<dbReference type="NCBIfam" id="TIGR03143">
    <property type="entry name" value="AhpF_homolog"/>
    <property type="match status" value="1"/>
</dbReference>
<proteinExistence type="predicted"/>